<evidence type="ECO:0000313" key="2">
    <source>
        <dbReference type="Proteomes" id="UP000007347"/>
    </source>
</evidence>
<name>K0N631_DESTT</name>
<dbReference type="EMBL" id="FO203503">
    <property type="protein sequence ID" value="CCK79484.1"/>
    <property type="molecule type" value="Genomic_DNA"/>
</dbReference>
<dbReference type="AlphaFoldDB" id="K0N631"/>
<dbReference type="STRING" id="651182.TOL2_C13210"/>
<sequence>MVFSLGLLKISILMQKNPTRAYTSLYQRISPELQVQEEHKCYKKPHIVNCPFFFKKAQKACGKRKNP</sequence>
<dbReference type="Proteomes" id="UP000007347">
    <property type="component" value="Chromosome"/>
</dbReference>
<dbReference type="KEGG" id="dto:TOL2_C13210"/>
<dbReference type="HOGENOM" id="CLU_2805527_0_0_7"/>
<evidence type="ECO:0000313" key="1">
    <source>
        <dbReference type="EMBL" id="CCK79484.1"/>
    </source>
</evidence>
<reference evidence="1 2" key="1">
    <citation type="journal article" date="2013" name="Environ. Microbiol.">
        <title>Complete genome, catabolic sub-proteomes and key-metabolites of Desulfobacula toluolica Tol2, a marine, aromatic compound-degrading, sulfate-reducing bacterium.</title>
        <authorList>
            <person name="Wohlbrand L."/>
            <person name="Jacob J.H."/>
            <person name="Kube M."/>
            <person name="Mussmann M."/>
            <person name="Jarling R."/>
            <person name="Beck A."/>
            <person name="Amann R."/>
            <person name="Wilkes H."/>
            <person name="Reinhardt R."/>
            <person name="Rabus R."/>
        </authorList>
    </citation>
    <scope>NUCLEOTIDE SEQUENCE [LARGE SCALE GENOMIC DNA]</scope>
    <source>
        <strain evidence="2">DSM 7467 / Tol2</strain>
    </source>
</reference>
<accession>K0N631</accession>
<proteinExistence type="predicted"/>
<keyword evidence="2" id="KW-1185">Reference proteome</keyword>
<organism evidence="1 2">
    <name type="scientific">Desulfobacula toluolica (strain DSM 7467 / Tol2)</name>
    <dbReference type="NCBI Taxonomy" id="651182"/>
    <lineage>
        <taxon>Bacteria</taxon>
        <taxon>Pseudomonadati</taxon>
        <taxon>Thermodesulfobacteriota</taxon>
        <taxon>Desulfobacteria</taxon>
        <taxon>Desulfobacterales</taxon>
        <taxon>Desulfobacteraceae</taxon>
        <taxon>Desulfobacula</taxon>
    </lineage>
</organism>
<gene>
    <name evidence="1" type="ordered locus">TOL2_C13210</name>
</gene>
<protein>
    <submittedName>
        <fullName evidence="1">Uncharacterized protein</fullName>
    </submittedName>
</protein>